<gene>
    <name evidence="2" type="ORF">IC761_16450</name>
</gene>
<name>A0A7S9DBM8_9BRAD</name>
<evidence type="ECO:0000313" key="3">
    <source>
        <dbReference type="Proteomes" id="UP000594621"/>
    </source>
</evidence>
<protein>
    <submittedName>
        <fullName evidence="2">Uncharacterized protein</fullName>
    </submittedName>
</protein>
<keyword evidence="3" id="KW-1185">Reference proteome</keyword>
<feature type="region of interest" description="Disordered" evidence="1">
    <location>
        <begin position="1"/>
        <end position="24"/>
    </location>
</feature>
<dbReference type="Proteomes" id="UP000594621">
    <property type="component" value="Chromosome"/>
</dbReference>
<evidence type="ECO:0000313" key="2">
    <source>
        <dbReference type="EMBL" id="QPF94760.1"/>
    </source>
</evidence>
<accession>A0A7S9DBM8</accession>
<dbReference type="EMBL" id="CP061379">
    <property type="protein sequence ID" value="QPF94760.1"/>
    <property type="molecule type" value="Genomic_DNA"/>
</dbReference>
<dbReference type="RefSeq" id="WP_195804228.1">
    <property type="nucleotide sequence ID" value="NZ_CP061379.1"/>
</dbReference>
<reference evidence="2 3" key="1">
    <citation type="submission" date="2020-09" db="EMBL/GenBank/DDBJ databases">
        <title>Complete genomes of bradyrhizobia occurring on native shrubby legumes in Australia.</title>
        <authorList>
            <person name="Lafay B."/>
        </authorList>
    </citation>
    <scope>NUCLEOTIDE SEQUENCE [LARGE SCALE GENOMIC DNA]</scope>
    <source>
        <strain evidence="2 3">BDV5040</strain>
    </source>
</reference>
<sequence length="92" mass="9749">MLSPDYQEFANRGSPATRDNTVISGLGTGEVTEITPTLLDCHEKQARKRNFLSAAGRKMAFCAVAKCVVNVNAALKLPGNSRDIPGTGVTAQ</sequence>
<evidence type="ECO:0000256" key="1">
    <source>
        <dbReference type="SAM" id="MobiDB-lite"/>
    </source>
</evidence>
<proteinExistence type="predicted"/>
<dbReference type="KEGG" id="bcou:IC761_16450"/>
<organism evidence="2 3">
    <name type="scientific">Bradyrhizobium commune</name>
    <dbReference type="NCBI Taxonomy" id="83627"/>
    <lineage>
        <taxon>Bacteria</taxon>
        <taxon>Pseudomonadati</taxon>
        <taxon>Pseudomonadota</taxon>
        <taxon>Alphaproteobacteria</taxon>
        <taxon>Hyphomicrobiales</taxon>
        <taxon>Nitrobacteraceae</taxon>
        <taxon>Bradyrhizobium</taxon>
    </lineage>
</organism>
<dbReference type="AlphaFoldDB" id="A0A7S9DBM8"/>